<dbReference type="Pfam" id="PF01522">
    <property type="entry name" value="Polysacc_deac_1"/>
    <property type="match status" value="1"/>
</dbReference>
<comment type="caution">
    <text evidence="4">The sequence shown here is derived from an EMBL/GenBank/DDBJ whole genome shotgun (WGS) entry which is preliminary data.</text>
</comment>
<proteinExistence type="predicted"/>
<feature type="domain" description="NodB homology" evidence="3">
    <location>
        <begin position="31"/>
        <end position="151"/>
    </location>
</feature>
<accession>A0A1V9FXP4</accession>
<dbReference type="EMBL" id="LVYD01000047">
    <property type="protein sequence ID" value="OQP63112.1"/>
    <property type="molecule type" value="Genomic_DNA"/>
</dbReference>
<dbReference type="PANTHER" id="PTHR34216:SF11">
    <property type="entry name" value="CHITOOLIGOSACCHARIDE DEACETYLASE"/>
    <property type="match status" value="1"/>
</dbReference>
<evidence type="ECO:0000259" key="3">
    <source>
        <dbReference type="Pfam" id="PF01522"/>
    </source>
</evidence>
<name>A0A1V9FXP4_9BACT</name>
<keyword evidence="5" id="KW-1185">Reference proteome</keyword>
<dbReference type="OrthoDB" id="9806342at2"/>
<dbReference type="InterPro" id="IPR002509">
    <property type="entry name" value="NODB_dom"/>
</dbReference>
<evidence type="ECO:0000256" key="1">
    <source>
        <dbReference type="ARBA" id="ARBA00022729"/>
    </source>
</evidence>
<evidence type="ECO:0000313" key="4">
    <source>
        <dbReference type="EMBL" id="OQP63112.1"/>
    </source>
</evidence>
<sequence length="266" mass="29291">MATIKATAIMLLCIALSFSTIAQTSNPWKGKKCAVVLTYDDGLDVHLTNAIPALDSLGLKATFYIANYNGKLQSQIPGWRAAAAKGHELANHTIFHPCEGGRAGREFVTADYDLNNYSMRRITNEIRAMNAVLFAIDGKTNRTFAFPCGDNKVHDTAYIDSLHKEFIAARGVVGTIPTIDKVNLYDFPAYGVLNHSGDAMIEWVKEAQAKQGLLVILFHGVGGEHDLNVSLQAHSQLLHYLKQHEKEIWVAPLVEVAAFVKERQGK</sequence>
<feature type="chain" id="PRO_5012912733" evidence="2">
    <location>
        <begin position="23"/>
        <end position="266"/>
    </location>
</feature>
<dbReference type="InterPro" id="IPR051398">
    <property type="entry name" value="Polysacch_Deacetylase"/>
</dbReference>
<dbReference type="Gene3D" id="3.20.20.370">
    <property type="entry name" value="Glycoside hydrolase/deacetylase"/>
    <property type="match status" value="1"/>
</dbReference>
<dbReference type="SUPFAM" id="SSF88713">
    <property type="entry name" value="Glycoside hydrolase/deacetylase"/>
    <property type="match status" value="1"/>
</dbReference>
<evidence type="ECO:0000256" key="2">
    <source>
        <dbReference type="SAM" id="SignalP"/>
    </source>
</evidence>
<keyword evidence="1 2" id="KW-0732">Signal</keyword>
<protein>
    <submittedName>
        <fullName evidence="4">Polysaccharide deacetylase</fullName>
    </submittedName>
</protein>
<dbReference type="CDD" id="cd10967">
    <property type="entry name" value="CE4_GLA_like_6s"/>
    <property type="match status" value="1"/>
</dbReference>
<dbReference type="RefSeq" id="WP_081148123.1">
    <property type="nucleotide sequence ID" value="NZ_LVYD01000047.1"/>
</dbReference>
<reference evidence="4 5" key="1">
    <citation type="submission" date="2016-03" db="EMBL/GenBank/DDBJ databases">
        <title>Niastella vici sp. nov., isolated from farmland soil.</title>
        <authorList>
            <person name="Chen L."/>
            <person name="Wang D."/>
            <person name="Yang S."/>
            <person name="Wang G."/>
        </authorList>
    </citation>
    <scope>NUCLEOTIDE SEQUENCE [LARGE SCALE GENOMIC DNA]</scope>
    <source>
        <strain evidence="4 5">DJ57</strain>
    </source>
</reference>
<dbReference type="PANTHER" id="PTHR34216">
    <property type="match status" value="1"/>
</dbReference>
<dbReference type="STRING" id="1703345.A3860_03645"/>
<dbReference type="GO" id="GO:0016810">
    <property type="term" value="F:hydrolase activity, acting on carbon-nitrogen (but not peptide) bonds"/>
    <property type="evidence" value="ECO:0007669"/>
    <property type="project" value="InterPro"/>
</dbReference>
<feature type="signal peptide" evidence="2">
    <location>
        <begin position="1"/>
        <end position="22"/>
    </location>
</feature>
<organism evidence="4 5">
    <name type="scientific">Niastella vici</name>
    <dbReference type="NCBI Taxonomy" id="1703345"/>
    <lineage>
        <taxon>Bacteria</taxon>
        <taxon>Pseudomonadati</taxon>
        <taxon>Bacteroidota</taxon>
        <taxon>Chitinophagia</taxon>
        <taxon>Chitinophagales</taxon>
        <taxon>Chitinophagaceae</taxon>
        <taxon>Niastella</taxon>
    </lineage>
</organism>
<dbReference type="Proteomes" id="UP000192796">
    <property type="component" value="Unassembled WGS sequence"/>
</dbReference>
<dbReference type="InterPro" id="IPR011330">
    <property type="entry name" value="Glyco_hydro/deAcase_b/a-brl"/>
</dbReference>
<gene>
    <name evidence="4" type="ORF">A3860_03645</name>
</gene>
<dbReference type="AlphaFoldDB" id="A0A1V9FXP4"/>
<evidence type="ECO:0000313" key="5">
    <source>
        <dbReference type="Proteomes" id="UP000192796"/>
    </source>
</evidence>
<dbReference type="GO" id="GO:0005975">
    <property type="term" value="P:carbohydrate metabolic process"/>
    <property type="evidence" value="ECO:0007669"/>
    <property type="project" value="InterPro"/>
</dbReference>